<sequence>MLLQSHSQTRLRPSQLGPTASIKDLVQYAP</sequence>
<dbReference type="AlphaFoldDB" id="A0A0E9UEF7"/>
<dbReference type="EMBL" id="GBXM01044967">
    <property type="protein sequence ID" value="JAH63610.1"/>
    <property type="molecule type" value="Transcribed_RNA"/>
</dbReference>
<protein>
    <submittedName>
        <fullName evidence="2">Uncharacterized protein</fullName>
    </submittedName>
</protein>
<evidence type="ECO:0000256" key="1">
    <source>
        <dbReference type="SAM" id="MobiDB-lite"/>
    </source>
</evidence>
<evidence type="ECO:0000313" key="2">
    <source>
        <dbReference type="EMBL" id="JAH63610.1"/>
    </source>
</evidence>
<reference evidence="2" key="1">
    <citation type="submission" date="2014-11" db="EMBL/GenBank/DDBJ databases">
        <authorList>
            <person name="Amaro Gonzalez C."/>
        </authorList>
    </citation>
    <scope>NUCLEOTIDE SEQUENCE</scope>
</reference>
<feature type="region of interest" description="Disordered" evidence="1">
    <location>
        <begin position="1"/>
        <end position="30"/>
    </location>
</feature>
<organism evidence="2">
    <name type="scientific">Anguilla anguilla</name>
    <name type="common">European freshwater eel</name>
    <name type="synonym">Muraena anguilla</name>
    <dbReference type="NCBI Taxonomy" id="7936"/>
    <lineage>
        <taxon>Eukaryota</taxon>
        <taxon>Metazoa</taxon>
        <taxon>Chordata</taxon>
        <taxon>Craniata</taxon>
        <taxon>Vertebrata</taxon>
        <taxon>Euteleostomi</taxon>
        <taxon>Actinopterygii</taxon>
        <taxon>Neopterygii</taxon>
        <taxon>Teleostei</taxon>
        <taxon>Anguilliformes</taxon>
        <taxon>Anguillidae</taxon>
        <taxon>Anguilla</taxon>
    </lineage>
</organism>
<feature type="compositionally biased region" description="Polar residues" evidence="1">
    <location>
        <begin position="1"/>
        <end position="18"/>
    </location>
</feature>
<reference evidence="2" key="2">
    <citation type="journal article" date="2015" name="Fish Shellfish Immunol.">
        <title>Early steps in the European eel (Anguilla anguilla)-Vibrio vulnificus interaction in the gills: Role of the RtxA13 toxin.</title>
        <authorList>
            <person name="Callol A."/>
            <person name="Pajuelo D."/>
            <person name="Ebbesson L."/>
            <person name="Teles M."/>
            <person name="MacKenzie S."/>
            <person name="Amaro C."/>
        </authorList>
    </citation>
    <scope>NUCLEOTIDE SEQUENCE</scope>
</reference>
<accession>A0A0E9UEF7</accession>
<name>A0A0E9UEF7_ANGAN</name>
<proteinExistence type="predicted"/>